<evidence type="ECO:0000313" key="2">
    <source>
        <dbReference type="EMBL" id="KAJ8983453.1"/>
    </source>
</evidence>
<reference evidence="2" key="1">
    <citation type="journal article" date="2023" name="Insect Mol. Biol.">
        <title>Genome sequencing provides insights into the evolution of gene families encoding plant cell wall-degrading enzymes in longhorned beetles.</title>
        <authorList>
            <person name="Shin N.R."/>
            <person name="Okamura Y."/>
            <person name="Kirsch R."/>
            <person name="Pauchet Y."/>
        </authorList>
    </citation>
    <scope>NUCLEOTIDE SEQUENCE</scope>
    <source>
        <strain evidence="2">MMC_N1</strain>
    </source>
</reference>
<protein>
    <submittedName>
        <fullName evidence="2">Uncharacterized protein</fullName>
    </submittedName>
</protein>
<accession>A0ABQ9K1H8</accession>
<dbReference type="EMBL" id="JAPWTJ010000074">
    <property type="protein sequence ID" value="KAJ8983453.1"/>
    <property type="molecule type" value="Genomic_DNA"/>
</dbReference>
<evidence type="ECO:0000313" key="3">
    <source>
        <dbReference type="Proteomes" id="UP001162164"/>
    </source>
</evidence>
<feature type="region of interest" description="Disordered" evidence="1">
    <location>
        <begin position="14"/>
        <end position="34"/>
    </location>
</feature>
<comment type="caution">
    <text evidence="2">The sequence shown here is derived from an EMBL/GenBank/DDBJ whole genome shotgun (WGS) entry which is preliminary data.</text>
</comment>
<proteinExistence type="predicted"/>
<dbReference type="Proteomes" id="UP001162164">
    <property type="component" value="Unassembled WGS sequence"/>
</dbReference>
<gene>
    <name evidence="2" type="ORF">NQ317_013328</name>
</gene>
<feature type="non-terminal residue" evidence="2">
    <location>
        <position position="175"/>
    </location>
</feature>
<evidence type="ECO:0000256" key="1">
    <source>
        <dbReference type="SAM" id="MobiDB-lite"/>
    </source>
</evidence>
<organism evidence="2 3">
    <name type="scientific">Molorchus minor</name>
    <dbReference type="NCBI Taxonomy" id="1323400"/>
    <lineage>
        <taxon>Eukaryota</taxon>
        <taxon>Metazoa</taxon>
        <taxon>Ecdysozoa</taxon>
        <taxon>Arthropoda</taxon>
        <taxon>Hexapoda</taxon>
        <taxon>Insecta</taxon>
        <taxon>Pterygota</taxon>
        <taxon>Neoptera</taxon>
        <taxon>Endopterygota</taxon>
        <taxon>Coleoptera</taxon>
        <taxon>Polyphaga</taxon>
        <taxon>Cucujiformia</taxon>
        <taxon>Chrysomeloidea</taxon>
        <taxon>Cerambycidae</taxon>
        <taxon>Lamiinae</taxon>
        <taxon>Monochamini</taxon>
        <taxon>Molorchus</taxon>
    </lineage>
</organism>
<keyword evidence="3" id="KW-1185">Reference proteome</keyword>
<name>A0ABQ9K1H8_9CUCU</name>
<sequence>MPTKCLIGWCSSKGKTAGNELSDLESPHVSSEDDDQDLIDFSDDFEKYGVSDEYLRLQTPNLEVVQVHIDADLKPQSSTSPTQTAHNIHWTSILHPKLIRTSMDCTLLAVLRVKGSFQEAALIIFPSTPIKNTEDGMKRWLRRAKKRVTEHTNRRSIIVNTSTIQETIKKHKKHS</sequence>